<proteinExistence type="inferred from homology"/>
<keyword evidence="6" id="KW-0503">Monooxygenase</keyword>
<dbReference type="PROSITE" id="PS00086">
    <property type="entry name" value="CYTOCHROME_P450"/>
    <property type="match status" value="1"/>
</dbReference>
<comment type="similarity">
    <text evidence="2 6">Belongs to the cytochrome P450 family.</text>
</comment>
<sequence length="646" mass="71467">MDIPAGSSAGLMLHIRPQLADVIRDVPATRTTTAELANCPTGSRAAATLIHHKMSRALPPALSLEQVVINVNSSNRPYTLAFAIVGFLLYFFYRWALPKPISDIPYNESGKKNILGDIPSLMEGTQRTGEFNLWLLEQASKLRAPLFQVFIRPLGRPVLVMCDFRESQDILMRRKDFDRSSMVVDILGGVGPNHHILLKTDAEWKRHRRLLQDLMSPAFLNEVAGPTVYNGVLKLIDLWSDKARLADGRPFSAETDIYYAALDAVMVFTFGGSFPSSATGPLVDAVKALKAEDIKKLRGNGVDDPIVFPEGKCDEKIRATLDVPGAIEHIQGSPMPKGKWWLVKRRPEFRKAFSVKKAYVQEEIAKSLRRLEENGNEEKKALSAVDLMVLREKKLAENEGRHPEYFSPTMIDEVFGVVVAGHDTTSTTISWGVKLLADDPRTQTKLREALRAGFSDAAAEGRSPTIREITSAKMPYLDATMEEILRCGGATPLVDRQATCDTELLGHHIPKGTVVMCLSRGPSMLKPAFEVDDSKRSKTSQAAKARSWDDEDIGQFKPERWLAGGSGAAPGEFDQQAGPSLAFGLGSRGCFGRKLAYLELRILVTLIVWNFELLPCPEELSGYGAKEGLTYKPKDCYVRLRALGKK</sequence>
<comment type="caution">
    <text evidence="8">The sequence shown here is derived from an EMBL/GenBank/DDBJ whole genome shotgun (WGS) entry which is preliminary data.</text>
</comment>
<gene>
    <name evidence="8" type="ORF">FJTKL_05078</name>
</gene>
<keyword evidence="7" id="KW-1133">Transmembrane helix</keyword>
<evidence type="ECO:0000313" key="9">
    <source>
        <dbReference type="Proteomes" id="UP001600888"/>
    </source>
</evidence>
<keyword evidence="5 6" id="KW-0408">Iron</keyword>
<reference evidence="8 9" key="1">
    <citation type="submission" date="2024-03" db="EMBL/GenBank/DDBJ databases">
        <title>A high-quality draft genome sequence of Diaporthe vaccinii, a causative agent of upright dieback and viscid rot disease in cranberry plants.</title>
        <authorList>
            <person name="Sarrasin M."/>
            <person name="Lang B.F."/>
            <person name="Burger G."/>
        </authorList>
    </citation>
    <scope>NUCLEOTIDE SEQUENCE [LARGE SCALE GENOMIC DNA]</scope>
    <source>
        <strain evidence="8 9">IS7</strain>
    </source>
</reference>
<dbReference type="PRINTS" id="PR00385">
    <property type="entry name" value="P450"/>
</dbReference>
<evidence type="ECO:0008006" key="10">
    <source>
        <dbReference type="Google" id="ProtNLM"/>
    </source>
</evidence>
<evidence type="ECO:0000256" key="2">
    <source>
        <dbReference type="ARBA" id="ARBA00010617"/>
    </source>
</evidence>
<dbReference type="SUPFAM" id="SSF48264">
    <property type="entry name" value="Cytochrome P450"/>
    <property type="match status" value="1"/>
</dbReference>
<comment type="cofactor">
    <cofactor evidence="1">
        <name>heme</name>
        <dbReference type="ChEBI" id="CHEBI:30413"/>
    </cofactor>
</comment>
<dbReference type="InterPro" id="IPR001128">
    <property type="entry name" value="Cyt_P450"/>
</dbReference>
<evidence type="ECO:0000256" key="7">
    <source>
        <dbReference type="SAM" id="Phobius"/>
    </source>
</evidence>
<feature type="transmembrane region" description="Helical" evidence="7">
    <location>
        <begin position="78"/>
        <end position="97"/>
    </location>
</feature>
<dbReference type="InterPro" id="IPR050121">
    <property type="entry name" value="Cytochrome_P450_monoxygenase"/>
</dbReference>
<keyword evidence="7" id="KW-0472">Membrane</keyword>
<keyword evidence="6" id="KW-0560">Oxidoreductase</keyword>
<dbReference type="Proteomes" id="UP001600888">
    <property type="component" value="Unassembled WGS sequence"/>
</dbReference>
<dbReference type="EMBL" id="JBAWTH010000019">
    <property type="protein sequence ID" value="KAL2287718.1"/>
    <property type="molecule type" value="Genomic_DNA"/>
</dbReference>
<keyword evidence="3 6" id="KW-0349">Heme</keyword>
<accession>A0ABR4EZ70</accession>
<keyword evidence="9" id="KW-1185">Reference proteome</keyword>
<dbReference type="PANTHER" id="PTHR24305">
    <property type="entry name" value="CYTOCHROME P450"/>
    <property type="match status" value="1"/>
</dbReference>
<evidence type="ECO:0000313" key="8">
    <source>
        <dbReference type="EMBL" id="KAL2287718.1"/>
    </source>
</evidence>
<name>A0ABR4EZ70_9PEZI</name>
<evidence type="ECO:0000256" key="5">
    <source>
        <dbReference type="ARBA" id="ARBA00023004"/>
    </source>
</evidence>
<dbReference type="PRINTS" id="PR00463">
    <property type="entry name" value="EP450I"/>
</dbReference>
<dbReference type="Pfam" id="PF00067">
    <property type="entry name" value="p450"/>
    <property type="match status" value="2"/>
</dbReference>
<dbReference type="Gene3D" id="1.10.630.10">
    <property type="entry name" value="Cytochrome P450"/>
    <property type="match status" value="1"/>
</dbReference>
<evidence type="ECO:0000256" key="4">
    <source>
        <dbReference type="ARBA" id="ARBA00022723"/>
    </source>
</evidence>
<dbReference type="InterPro" id="IPR036396">
    <property type="entry name" value="Cyt_P450_sf"/>
</dbReference>
<evidence type="ECO:0000256" key="1">
    <source>
        <dbReference type="ARBA" id="ARBA00001971"/>
    </source>
</evidence>
<evidence type="ECO:0000256" key="3">
    <source>
        <dbReference type="ARBA" id="ARBA00022617"/>
    </source>
</evidence>
<dbReference type="InterPro" id="IPR017972">
    <property type="entry name" value="Cyt_P450_CS"/>
</dbReference>
<keyword evidence="4 6" id="KW-0479">Metal-binding</keyword>
<dbReference type="PANTHER" id="PTHR24305:SF232">
    <property type="entry name" value="P450, PUTATIVE (EUROFUNG)-RELATED"/>
    <property type="match status" value="1"/>
</dbReference>
<organism evidence="8 9">
    <name type="scientific">Diaporthe vaccinii</name>
    <dbReference type="NCBI Taxonomy" id="105482"/>
    <lineage>
        <taxon>Eukaryota</taxon>
        <taxon>Fungi</taxon>
        <taxon>Dikarya</taxon>
        <taxon>Ascomycota</taxon>
        <taxon>Pezizomycotina</taxon>
        <taxon>Sordariomycetes</taxon>
        <taxon>Sordariomycetidae</taxon>
        <taxon>Diaporthales</taxon>
        <taxon>Diaporthaceae</taxon>
        <taxon>Diaporthe</taxon>
        <taxon>Diaporthe eres species complex</taxon>
    </lineage>
</organism>
<protein>
    <recommendedName>
        <fullName evidence="10">Cytochrome P450</fullName>
    </recommendedName>
</protein>
<dbReference type="InterPro" id="IPR002401">
    <property type="entry name" value="Cyt_P450_E_grp-I"/>
</dbReference>
<evidence type="ECO:0000256" key="6">
    <source>
        <dbReference type="RuleBase" id="RU000461"/>
    </source>
</evidence>
<keyword evidence="7" id="KW-0812">Transmembrane</keyword>